<keyword evidence="1" id="KW-1133">Transmembrane helix</keyword>
<gene>
    <name evidence="2" type="ORF">PO587_39455</name>
</gene>
<dbReference type="Proteomes" id="UP001221328">
    <property type="component" value="Unassembled WGS sequence"/>
</dbReference>
<sequence>MVRPAVLAPIVCVLASGAAVMSFARGSWLGVIWLLLAGLTSNMAWYYARRARSGVPASGTGGCADSGSCGACSRGACG</sequence>
<proteinExistence type="predicted"/>
<comment type="caution">
    <text evidence="2">The sequence shown here is derived from an EMBL/GenBank/DDBJ whole genome shotgun (WGS) entry which is preliminary data.</text>
</comment>
<keyword evidence="1" id="KW-0812">Transmembrane</keyword>
<name>A0ABT5G6Q5_9ACTN</name>
<protein>
    <submittedName>
        <fullName evidence="2">Uncharacterized protein</fullName>
    </submittedName>
</protein>
<dbReference type="EMBL" id="JAQOSK010000023">
    <property type="protein sequence ID" value="MDC2960518.1"/>
    <property type="molecule type" value="Genomic_DNA"/>
</dbReference>
<feature type="transmembrane region" description="Helical" evidence="1">
    <location>
        <begin position="28"/>
        <end position="48"/>
    </location>
</feature>
<dbReference type="RefSeq" id="WP_200700080.1">
    <property type="nucleotide sequence ID" value="NZ_JAQOSK010000023.1"/>
</dbReference>
<accession>A0ABT5G6Q5</accession>
<organism evidence="2 3">
    <name type="scientific">Streptomyces gilvifuscus</name>
    <dbReference type="NCBI Taxonomy" id="1550617"/>
    <lineage>
        <taxon>Bacteria</taxon>
        <taxon>Bacillati</taxon>
        <taxon>Actinomycetota</taxon>
        <taxon>Actinomycetes</taxon>
        <taxon>Kitasatosporales</taxon>
        <taxon>Streptomycetaceae</taxon>
        <taxon>Streptomyces</taxon>
    </lineage>
</organism>
<evidence type="ECO:0000313" key="3">
    <source>
        <dbReference type="Proteomes" id="UP001221328"/>
    </source>
</evidence>
<reference evidence="2 3" key="1">
    <citation type="journal article" date="2015" name="Int. J. Syst. Evol. Microbiol.">
        <title>Streptomyces gilvifuscus sp. nov., an actinomycete that produces antibacterial compounds isolated from soil.</title>
        <authorList>
            <person name="Nguyen T.M."/>
            <person name="Kim J."/>
        </authorList>
    </citation>
    <scope>NUCLEOTIDE SEQUENCE [LARGE SCALE GENOMIC DNA]</scope>
    <source>
        <strain evidence="2 3">T113</strain>
    </source>
</reference>
<evidence type="ECO:0000313" key="2">
    <source>
        <dbReference type="EMBL" id="MDC2960518.1"/>
    </source>
</evidence>
<keyword evidence="1" id="KW-0472">Membrane</keyword>
<keyword evidence="3" id="KW-1185">Reference proteome</keyword>
<evidence type="ECO:0000256" key="1">
    <source>
        <dbReference type="SAM" id="Phobius"/>
    </source>
</evidence>